<dbReference type="InterPro" id="IPR002401">
    <property type="entry name" value="Cyt_P450_E_grp-I"/>
</dbReference>
<dbReference type="GO" id="GO:0005506">
    <property type="term" value="F:iron ion binding"/>
    <property type="evidence" value="ECO:0007669"/>
    <property type="project" value="InterPro"/>
</dbReference>
<dbReference type="PANTHER" id="PTHR24305">
    <property type="entry name" value="CYTOCHROME P450"/>
    <property type="match status" value="1"/>
</dbReference>
<dbReference type="PANTHER" id="PTHR24305:SF226">
    <property type="entry name" value="CYTOCHROME P450 MONOOXYGENASE"/>
    <property type="match status" value="1"/>
</dbReference>
<dbReference type="PRINTS" id="PR00463">
    <property type="entry name" value="EP450I"/>
</dbReference>
<dbReference type="SUPFAM" id="SSF48264">
    <property type="entry name" value="Cytochrome P450"/>
    <property type="match status" value="1"/>
</dbReference>
<evidence type="ECO:0000313" key="2">
    <source>
        <dbReference type="Proteomes" id="UP000799444"/>
    </source>
</evidence>
<proteinExistence type="predicted"/>
<gene>
    <name evidence="1" type="ORF">EJ04DRAFT_598455</name>
</gene>
<evidence type="ECO:0008006" key="3">
    <source>
        <dbReference type="Google" id="ProtNLM"/>
    </source>
</evidence>
<dbReference type="GO" id="GO:0020037">
    <property type="term" value="F:heme binding"/>
    <property type="evidence" value="ECO:0007669"/>
    <property type="project" value="InterPro"/>
</dbReference>
<dbReference type="AlphaFoldDB" id="A0A9P4R323"/>
<dbReference type="Gene3D" id="1.10.630.10">
    <property type="entry name" value="Cytochrome P450"/>
    <property type="match status" value="2"/>
</dbReference>
<protein>
    <recommendedName>
        <fullName evidence="3">Cytochrome P450</fullName>
    </recommendedName>
</protein>
<comment type="caution">
    <text evidence="1">The sequence shown here is derived from an EMBL/GenBank/DDBJ whole genome shotgun (WGS) entry which is preliminary data.</text>
</comment>
<dbReference type="Proteomes" id="UP000799444">
    <property type="component" value="Unassembled WGS sequence"/>
</dbReference>
<dbReference type="Pfam" id="PF00067">
    <property type="entry name" value="p450"/>
    <property type="match status" value="2"/>
</dbReference>
<dbReference type="InterPro" id="IPR036396">
    <property type="entry name" value="Cyt_P450_sf"/>
</dbReference>
<keyword evidence="2" id="KW-1185">Reference proteome</keyword>
<dbReference type="OrthoDB" id="1470350at2759"/>
<reference evidence="1" key="1">
    <citation type="journal article" date="2020" name="Stud. Mycol.">
        <title>101 Dothideomycetes genomes: a test case for predicting lifestyles and emergence of pathogens.</title>
        <authorList>
            <person name="Haridas S."/>
            <person name="Albert R."/>
            <person name="Binder M."/>
            <person name="Bloem J."/>
            <person name="Labutti K."/>
            <person name="Salamov A."/>
            <person name="Andreopoulos B."/>
            <person name="Baker S."/>
            <person name="Barry K."/>
            <person name="Bills G."/>
            <person name="Bluhm B."/>
            <person name="Cannon C."/>
            <person name="Castanera R."/>
            <person name="Culley D."/>
            <person name="Daum C."/>
            <person name="Ezra D."/>
            <person name="Gonzalez J."/>
            <person name="Henrissat B."/>
            <person name="Kuo A."/>
            <person name="Liang C."/>
            <person name="Lipzen A."/>
            <person name="Lutzoni F."/>
            <person name="Magnuson J."/>
            <person name="Mondo S."/>
            <person name="Nolan M."/>
            <person name="Ohm R."/>
            <person name="Pangilinan J."/>
            <person name="Park H.-J."/>
            <person name="Ramirez L."/>
            <person name="Alfaro M."/>
            <person name="Sun H."/>
            <person name="Tritt A."/>
            <person name="Yoshinaga Y."/>
            <person name="Zwiers L.-H."/>
            <person name="Turgeon B."/>
            <person name="Goodwin S."/>
            <person name="Spatafora J."/>
            <person name="Crous P."/>
            <person name="Grigoriev I."/>
        </authorList>
    </citation>
    <scope>NUCLEOTIDE SEQUENCE</scope>
    <source>
        <strain evidence="1">CBS 125425</strain>
    </source>
</reference>
<dbReference type="GO" id="GO:0016705">
    <property type="term" value="F:oxidoreductase activity, acting on paired donors, with incorporation or reduction of molecular oxygen"/>
    <property type="evidence" value="ECO:0007669"/>
    <property type="project" value="InterPro"/>
</dbReference>
<dbReference type="InterPro" id="IPR050121">
    <property type="entry name" value="Cytochrome_P450_monoxygenase"/>
</dbReference>
<sequence length="194" mass="21671">MFSYLINIRDEETRKPAYDITELCEEANMLTAAGANTTSVVIAAMFFYLIHDSEIREKLTTEICTTFTSVDEHQIWKAAPILSIPVGLNRQSSTHGTRTAAPNRAVKYCLVESALKTSSIISGDVYTIHHNPEIFPDPFRFQPERWIVGNGVTAEDVGAREGAVFVSPFDVLREQRPLRCPLQARHYSLAPSSP</sequence>
<name>A0A9P4R323_9PLEO</name>
<dbReference type="EMBL" id="ML996128">
    <property type="protein sequence ID" value="KAF2736105.1"/>
    <property type="molecule type" value="Genomic_DNA"/>
</dbReference>
<evidence type="ECO:0000313" key="1">
    <source>
        <dbReference type="EMBL" id="KAF2736105.1"/>
    </source>
</evidence>
<organism evidence="1 2">
    <name type="scientific">Polyplosphaeria fusca</name>
    <dbReference type="NCBI Taxonomy" id="682080"/>
    <lineage>
        <taxon>Eukaryota</taxon>
        <taxon>Fungi</taxon>
        <taxon>Dikarya</taxon>
        <taxon>Ascomycota</taxon>
        <taxon>Pezizomycotina</taxon>
        <taxon>Dothideomycetes</taxon>
        <taxon>Pleosporomycetidae</taxon>
        <taxon>Pleosporales</taxon>
        <taxon>Tetraplosphaeriaceae</taxon>
        <taxon>Polyplosphaeria</taxon>
    </lineage>
</organism>
<dbReference type="InterPro" id="IPR001128">
    <property type="entry name" value="Cyt_P450"/>
</dbReference>
<dbReference type="GO" id="GO:0004497">
    <property type="term" value="F:monooxygenase activity"/>
    <property type="evidence" value="ECO:0007669"/>
    <property type="project" value="InterPro"/>
</dbReference>
<accession>A0A9P4R323</accession>